<comment type="caution">
    <text evidence="3">The sequence shown here is derived from an EMBL/GenBank/DDBJ whole genome shotgun (WGS) entry which is preliminary data.</text>
</comment>
<feature type="compositionally biased region" description="Polar residues" evidence="1">
    <location>
        <begin position="174"/>
        <end position="189"/>
    </location>
</feature>
<feature type="compositionally biased region" description="Low complexity" evidence="1">
    <location>
        <begin position="19"/>
        <end position="28"/>
    </location>
</feature>
<organism evidence="3 4">
    <name type="scientific">Zalerion maritima</name>
    <dbReference type="NCBI Taxonomy" id="339359"/>
    <lineage>
        <taxon>Eukaryota</taxon>
        <taxon>Fungi</taxon>
        <taxon>Dikarya</taxon>
        <taxon>Ascomycota</taxon>
        <taxon>Pezizomycotina</taxon>
        <taxon>Sordariomycetes</taxon>
        <taxon>Lulworthiomycetidae</taxon>
        <taxon>Lulworthiales</taxon>
        <taxon>Lulworthiaceae</taxon>
        <taxon>Zalerion</taxon>
    </lineage>
</organism>
<dbReference type="PROSITE" id="PS50020">
    <property type="entry name" value="WW_DOMAIN_2"/>
    <property type="match status" value="1"/>
</dbReference>
<evidence type="ECO:0000313" key="3">
    <source>
        <dbReference type="EMBL" id="KAJ2905189.1"/>
    </source>
</evidence>
<evidence type="ECO:0000259" key="2">
    <source>
        <dbReference type="PROSITE" id="PS50020"/>
    </source>
</evidence>
<evidence type="ECO:0000313" key="4">
    <source>
        <dbReference type="Proteomes" id="UP001201980"/>
    </source>
</evidence>
<feature type="domain" description="WW" evidence="2">
    <location>
        <begin position="122"/>
        <end position="156"/>
    </location>
</feature>
<feature type="compositionally biased region" description="Basic and acidic residues" evidence="1">
    <location>
        <begin position="67"/>
        <end position="78"/>
    </location>
</feature>
<feature type="compositionally biased region" description="Basic and acidic residues" evidence="1">
    <location>
        <begin position="325"/>
        <end position="336"/>
    </location>
</feature>
<feature type="compositionally biased region" description="Basic residues" evidence="1">
    <location>
        <begin position="314"/>
        <end position="324"/>
    </location>
</feature>
<feature type="compositionally biased region" description="Basic and acidic residues" evidence="1">
    <location>
        <begin position="296"/>
        <end position="313"/>
    </location>
</feature>
<evidence type="ECO:0000256" key="1">
    <source>
        <dbReference type="SAM" id="MobiDB-lite"/>
    </source>
</evidence>
<sequence length="336" mass="36594">MSSPNDEKPTATPGIQELSSSRPTTTTSEEVTQAALSPPPLPPPLGSTPSEQKTVTITTESDTTPESESKDRQLHDDNEEHEAYDDDDDTEEGEVDEAAEQRKEAEEVNSANPPLPTGPPPTTEDDGWDFHWDATHQAYYFFNRLTGQATWENPRTSSSAAAATLGTENGGLGQQPQKQTIAQEQPLMNSASLPPPPTTALPAGGYNPAIHGDYDPEAWYAKGSTDPSSAQPDSSLTPQQATELYASTGTFNRFSGGHQAGSGSDEGQGTERHTDEAKSRRQMNAFFDVDAAANQHDGRSLRAERSGIKPSKKDLKKFKEKRRAKKEEKRRAWLKE</sequence>
<proteinExistence type="predicted"/>
<feature type="compositionally biased region" description="Basic and acidic residues" evidence="1">
    <location>
        <begin position="269"/>
        <end position="279"/>
    </location>
</feature>
<accession>A0AAD5RXL4</accession>
<feature type="compositionally biased region" description="Polar residues" evidence="1">
    <location>
        <begin position="225"/>
        <end position="253"/>
    </location>
</feature>
<dbReference type="InterPro" id="IPR001202">
    <property type="entry name" value="WW_dom"/>
</dbReference>
<name>A0AAD5RXL4_9PEZI</name>
<feature type="region of interest" description="Disordered" evidence="1">
    <location>
        <begin position="152"/>
        <end position="336"/>
    </location>
</feature>
<dbReference type="CDD" id="cd00201">
    <property type="entry name" value="WW"/>
    <property type="match status" value="1"/>
</dbReference>
<feature type="compositionally biased region" description="Low complexity" evidence="1">
    <location>
        <begin position="47"/>
        <end position="66"/>
    </location>
</feature>
<feature type="compositionally biased region" description="Pro residues" evidence="1">
    <location>
        <begin position="113"/>
        <end position="122"/>
    </location>
</feature>
<protein>
    <recommendedName>
        <fullName evidence="2">WW domain-containing protein</fullName>
    </recommendedName>
</protein>
<reference evidence="3" key="1">
    <citation type="submission" date="2022-07" db="EMBL/GenBank/DDBJ databases">
        <title>Draft genome sequence of Zalerion maritima ATCC 34329, a (micro)plastics degrading marine fungus.</title>
        <authorList>
            <person name="Paco A."/>
            <person name="Goncalves M.F.M."/>
            <person name="Rocha-Santos T.A.P."/>
            <person name="Alves A."/>
        </authorList>
    </citation>
    <scope>NUCLEOTIDE SEQUENCE</scope>
    <source>
        <strain evidence="3">ATCC 34329</strain>
    </source>
</reference>
<dbReference type="InterPro" id="IPR036020">
    <property type="entry name" value="WW_dom_sf"/>
</dbReference>
<feature type="compositionally biased region" description="Pro residues" evidence="1">
    <location>
        <begin position="37"/>
        <end position="46"/>
    </location>
</feature>
<feature type="compositionally biased region" description="Acidic residues" evidence="1">
    <location>
        <begin position="79"/>
        <end position="98"/>
    </location>
</feature>
<dbReference type="Gene3D" id="2.20.70.10">
    <property type="match status" value="1"/>
</dbReference>
<dbReference type="SUPFAM" id="SSF51045">
    <property type="entry name" value="WW domain"/>
    <property type="match status" value="1"/>
</dbReference>
<keyword evidence="4" id="KW-1185">Reference proteome</keyword>
<dbReference type="EMBL" id="JAKWBI020000036">
    <property type="protein sequence ID" value="KAJ2905189.1"/>
    <property type="molecule type" value="Genomic_DNA"/>
</dbReference>
<gene>
    <name evidence="3" type="ORF">MKZ38_006095</name>
</gene>
<dbReference type="Pfam" id="PF00397">
    <property type="entry name" value="WW"/>
    <property type="match status" value="1"/>
</dbReference>
<dbReference type="Proteomes" id="UP001201980">
    <property type="component" value="Unassembled WGS sequence"/>
</dbReference>
<feature type="region of interest" description="Disordered" evidence="1">
    <location>
        <begin position="1"/>
        <end position="130"/>
    </location>
</feature>
<dbReference type="AlphaFoldDB" id="A0AAD5RXL4"/>